<organism evidence="7 8">
    <name type="scientific">Pararge aegeria aegeria</name>
    <dbReference type="NCBI Taxonomy" id="348720"/>
    <lineage>
        <taxon>Eukaryota</taxon>
        <taxon>Metazoa</taxon>
        <taxon>Ecdysozoa</taxon>
        <taxon>Arthropoda</taxon>
        <taxon>Hexapoda</taxon>
        <taxon>Insecta</taxon>
        <taxon>Pterygota</taxon>
        <taxon>Neoptera</taxon>
        <taxon>Endopterygota</taxon>
        <taxon>Lepidoptera</taxon>
        <taxon>Glossata</taxon>
        <taxon>Ditrysia</taxon>
        <taxon>Papilionoidea</taxon>
        <taxon>Nymphalidae</taxon>
        <taxon>Satyrinae</taxon>
        <taxon>Satyrini</taxon>
        <taxon>Parargina</taxon>
        <taxon>Pararge</taxon>
    </lineage>
</organism>
<proteinExistence type="predicted"/>
<feature type="domain" description="C2H2-type" evidence="6">
    <location>
        <begin position="136"/>
        <end position="164"/>
    </location>
</feature>
<evidence type="ECO:0000256" key="1">
    <source>
        <dbReference type="ARBA" id="ARBA00022723"/>
    </source>
</evidence>
<feature type="domain" description="C2H2-type" evidence="6">
    <location>
        <begin position="343"/>
        <end position="371"/>
    </location>
</feature>
<accession>A0A8S4R464</accession>
<evidence type="ECO:0000256" key="4">
    <source>
        <dbReference type="ARBA" id="ARBA00022833"/>
    </source>
</evidence>
<name>A0A8S4R464_9NEOP</name>
<dbReference type="PANTHER" id="PTHR24379">
    <property type="entry name" value="KRAB AND ZINC FINGER DOMAIN-CONTAINING"/>
    <property type="match status" value="1"/>
</dbReference>
<dbReference type="Proteomes" id="UP000838756">
    <property type="component" value="Unassembled WGS sequence"/>
</dbReference>
<dbReference type="EMBL" id="CAKXAJ010024774">
    <property type="protein sequence ID" value="CAH2230100.1"/>
    <property type="molecule type" value="Genomic_DNA"/>
</dbReference>
<feature type="domain" description="C2H2-type" evidence="6">
    <location>
        <begin position="283"/>
        <end position="311"/>
    </location>
</feature>
<dbReference type="SMART" id="SM00355">
    <property type="entry name" value="ZnF_C2H2"/>
    <property type="match status" value="9"/>
</dbReference>
<dbReference type="PROSITE" id="PS50157">
    <property type="entry name" value="ZINC_FINGER_C2H2_2"/>
    <property type="match status" value="7"/>
</dbReference>
<dbReference type="GO" id="GO:0008270">
    <property type="term" value="F:zinc ion binding"/>
    <property type="evidence" value="ECO:0007669"/>
    <property type="project" value="UniProtKB-KW"/>
</dbReference>
<keyword evidence="4" id="KW-0862">Zinc</keyword>
<dbReference type="PANTHER" id="PTHR24379:SF121">
    <property type="entry name" value="C2H2-TYPE DOMAIN-CONTAINING PROTEIN"/>
    <property type="match status" value="1"/>
</dbReference>
<feature type="domain" description="C2H2-type" evidence="6">
    <location>
        <begin position="400"/>
        <end position="424"/>
    </location>
</feature>
<gene>
    <name evidence="7" type="primary">jg11306</name>
    <name evidence="7" type="ORF">PAEG_LOCUS9373</name>
</gene>
<reference evidence="7" key="1">
    <citation type="submission" date="2022-03" db="EMBL/GenBank/DDBJ databases">
        <authorList>
            <person name="Lindestad O."/>
        </authorList>
    </citation>
    <scope>NUCLEOTIDE SEQUENCE</scope>
</reference>
<evidence type="ECO:0000256" key="3">
    <source>
        <dbReference type="ARBA" id="ARBA00022771"/>
    </source>
</evidence>
<evidence type="ECO:0000313" key="7">
    <source>
        <dbReference type="EMBL" id="CAH2230100.1"/>
    </source>
</evidence>
<dbReference type="InterPro" id="IPR036236">
    <property type="entry name" value="Znf_C2H2_sf"/>
</dbReference>
<evidence type="ECO:0000256" key="2">
    <source>
        <dbReference type="ARBA" id="ARBA00022737"/>
    </source>
</evidence>
<dbReference type="AlphaFoldDB" id="A0A8S4R464"/>
<comment type="caution">
    <text evidence="7">The sequence shown here is derived from an EMBL/GenBank/DDBJ whole genome shotgun (WGS) entry which is preliminary data.</text>
</comment>
<feature type="domain" description="C2H2-type" evidence="6">
    <location>
        <begin position="185"/>
        <end position="208"/>
    </location>
</feature>
<dbReference type="PROSITE" id="PS00028">
    <property type="entry name" value="ZINC_FINGER_C2H2_1"/>
    <property type="match status" value="8"/>
</dbReference>
<keyword evidence="2" id="KW-0677">Repeat</keyword>
<evidence type="ECO:0000313" key="8">
    <source>
        <dbReference type="Proteomes" id="UP000838756"/>
    </source>
</evidence>
<dbReference type="OrthoDB" id="6077919at2759"/>
<keyword evidence="3 5" id="KW-0863">Zinc-finger</keyword>
<evidence type="ECO:0000256" key="5">
    <source>
        <dbReference type="PROSITE-ProRule" id="PRU00042"/>
    </source>
</evidence>
<dbReference type="InterPro" id="IPR013087">
    <property type="entry name" value="Znf_C2H2_type"/>
</dbReference>
<dbReference type="Pfam" id="PF00096">
    <property type="entry name" value="zf-C2H2"/>
    <property type="match status" value="1"/>
</dbReference>
<keyword evidence="8" id="KW-1185">Reference proteome</keyword>
<dbReference type="SUPFAM" id="SSF57667">
    <property type="entry name" value="beta-beta-alpha zinc fingers"/>
    <property type="match status" value="2"/>
</dbReference>
<keyword evidence="1" id="KW-0479">Metal-binding</keyword>
<evidence type="ECO:0000259" key="6">
    <source>
        <dbReference type="PROSITE" id="PS50157"/>
    </source>
</evidence>
<protein>
    <submittedName>
        <fullName evidence="7">Jg11306 protein</fullName>
    </submittedName>
</protein>
<dbReference type="Gene3D" id="3.30.160.60">
    <property type="entry name" value="Classic Zinc Finger"/>
    <property type="match status" value="5"/>
</dbReference>
<feature type="domain" description="C2H2-type" evidence="6">
    <location>
        <begin position="256"/>
        <end position="278"/>
    </location>
</feature>
<sequence>MRSKCGAGGECYAYRGLPSVQMYQFFHNSKLKHVFLPSAFRASLVILDISHDAETRALKVDSGKLRESRRPISKLEEPSRAKEEINVSKSKTIQIVINKDGLSDKRKEAEKHQNNIKEILLHTNATPIRCRGGIGYACCFCKEQFPDPADLKRHTIQLHTDEEKSKFMKGKDMHGYFVKLDITNFKCNLCGQNIDTIESITDHLNSVHKKNLFTELSNHILPFKFGKDPLSCFMCWNIFNSFKALQEHMNVHYRNYVCTVCDAGFVNKNILLRHGDAHKTGNFNCSECTRTFDTARKKRLHDRSKHSGQKLPHKCGYCTERFKEVWKKYEHLSKVHGIKGPSIKCQACDKSFETKHAWRLHTTRVHLMQRYHKCSHCEMEFYTKKELESHMVRHTGTRDFRCETCFKSYGRQKTLREHVRRVHS</sequence>
<feature type="domain" description="C2H2-type" evidence="6">
    <location>
        <begin position="372"/>
        <end position="399"/>
    </location>
</feature>